<dbReference type="Proteomes" id="UP001231518">
    <property type="component" value="Chromosome 21"/>
</dbReference>
<feature type="signal peptide" evidence="2">
    <location>
        <begin position="1"/>
        <end position="19"/>
    </location>
</feature>
<feature type="chain" id="PRO_5042047670" evidence="2">
    <location>
        <begin position="20"/>
        <end position="825"/>
    </location>
</feature>
<sequence>MAAIIQVLLPLIALALADAHNLPHIPFFDNIPGLHHQPRPTANGPGESQVPHNAAYNGGYNTWFHHFGNPDSHQFSSESHEFDKSFEDFDPYFHGNPFFQGNGWSQLPGINNVFNLPNPGHNAHKHQSSHKQNSQEKPNQVHDEGANSPTTEENPKEIQPVGKPPTEQDKTPKLNEANKLEEPHKFDEAKIIDVKNNSDLLPPKTNPIKKEDDKGDKDGKQVDMDKKKDFLLVGQGSNANTVYLLHENNPNPNIVVAPTANQPGNNIIYVPYNPGQSNNQVYQVVNGQPNIQMTPDKLGVSNGYISNPGQSNVNLNAGTQNPGYVTIYSNGQLIQIPGVVVNSVPNNTPLQNGNQVQAPSYVIANANPSSTQAVPAIQNPGSNIIYAAIPNQPSNGPTYIQIPNCMNVMSNDCNSGAFVQGPVQGLNTGMPNNGLPNNVVIYQANPNTVSSNGYVQPNMAANQVQGAITVAIPNNQNVQYQAAVQIPVNSGSNGYNQPIVSNLGQGQSAPNQGVMNNNQNIQIATVQVPANSGSNGYSQPIVTNLGQGQSAPTQGGLPNNQNIPISTVQVPVDNGSNGYNQPIAVTQGQNVPNQGEKQQVPYQPNQNVQYQTAVQMPVNTDTSGYNQPIMSNQAQGPNAPVQYQTAVQMPVNTDTSGYNQPIMSNQAPNAPVQGTAVNNQNTQAGIVIPIPSGYGHPLITNPVVESRGDMSSNQNVAQPVVAVNADFNNQGTTNVNTPPISQESDITQPLATSSLVLDSNNLASLGAQPAIMISDFKDKADDKKDKTKSSSKDKKEKKDKGKKKDKKPKDDDQPKVSEPFTNKKK</sequence>
<reference evidence="3" key="1">
    <citation type="submission" date="2023-03" db="EMBL/GenBank/DDBJ databases">
        <title>Chromosome-level genomes of two armyworms, Mythimna separata and Mythimna loreyi, provide insights into the biosynthesis and reception of sex pheromones.</title>
        <authorList>
            <person name="Zhao H."/>
        </authorList>
    </citation>
    <scope>NUCLEOTIDE SEQUENCE</scope>
    <source>
        <strain evidence="3">BeijingLab</strain>
        <tissue evidence="3">Pupa</tissue>
    </source>
</reference>
<feature type="region of interest" description="Disordered" evidence="1">
    <location>
        <begin position="110"/>
        <end position="223"/>
    </location>
</feature>
<gene>
    <name evidence="3" type="ORF">PYW07_008208</name>
</gene>
<name>A0AAD7YCP0_MYTSE</name>
<feature type="region of interest" description="Disordered" evidence="1">
    <location>
        <begin position="774"/>
        <end position="825"/>
    </location>
</feature>
<feature type="compositionally biased region" description="Basic and acidic residues" evidence="1">
    <location>
        <begin position="775"/>
        <end position="799"/>
    </location>
</feature>
<proteinExistence type="predicted"/>
<accession>A0AAD7YCP0</accession>
<protein>
    <submittedName>
        <fullName evidence="3">Uncharacterized protein</fullName>
    </submittedName>
</protein>
<keyword evidence="2" id="KW-0732">Signal</keyword>
<evidence type="ECO:0000256" key="2">
    <source>
        <dbReference type="SAM" id="SignalP"/>
    </source>
</evidence>
<organism evidence="3 4">
    <name type="scientific">Mythimna separata</name>
    <name type="common">Oriental armyworm</name>
    <name type="synonym">Pseudaletia separata</name>
    <dbReference type="NCBI Taxonomy" id="271217"/>
    <lineage>
        <taxon>Eukaryota</taxon>
        <taxon>Metazoa</taxon>
        <taxon>Ecdysozoa</taxon>
        <taxon>Arthropoda</taxon>
        <taxon>Hexapoda</taxon>
        <taxon>Insecta</taxon>
        <taxon>Pterygota</taxon>
        <taxon>Neoptera</taxon>
        <taxon>Endopterygota</taxon>
        <taxon>Lepidoptera</taxon>
        <taxon>Glossata</taxon>
        <taxon>Ditrysia</taxon>
        <taxon>Noctuoidea</taxon>
        <taxon>Noctuidae</taxon>
        <taxon>Noctuinae</taxon>
        <taxon>Hadenini</taxon>
        <taxon>Mythimna</taxon>
    </lineage>
</organism>
<feature type="compositionally biased region" description="Basic and acidic residues" evidence="1">
    <location>
        <begin position="166"/>
        <end position="193"/>
    </location>
</feature>
<keyword evidence="4" id="KW-1185">Reference proteome</keyword>
<dbReference type="AlphaFoldDB" id="A0AAD7YCP0"/>
<dbReference type="EMBL" id="JARGEI010000022">
    <property type="protein sequence ID" value="KAJ8710966.1"/>
    <property type="molecule type" value="Genomic_DNA"/>
</dbReference>
<comment type="caution">
    <text evidence="3">The sequence shown here is derived from an EMBL/GenBank/DDBJ whole genome shotgun (WGS) entry which is preliminary data.</text>
</comment>
<evidence type="ECO:0000313" key="3">
    <source>
        <dbReference type="EMBL" id="KAJ8710966.1"/>
    </source>
</evidence>
<evidence type="ECO:0000256" key="1">
    <source>
        <dbReference type="SAM" id="MobiDB-lite"/>
    </source>
</evidence>
<evidence type="ECO:0000313" key="4">
    <source>
        <dbReference type="Proteomes" id="UP001231518"/>
    </source>
</evidence>
<feature type="compositionally biased region" description="Basic and acidic residues" evidence="1">
    <location>
        <begin position="208"/>
        <end position="223"/>
    </location>
</feature>